<keyword evidence="3" id="KW-1185">Reference proteome</keyword>
<evidence type="ECO:0000313" key="3">
    <source>
        <dbReference type="Proteomes" id="UP000199233"/>
    </source>
</evidence>
<name>A0A1H9MDT6_9GAMM</name>
<protein>
    <submittedName>
        <fullName evidence="2">Alkylhydroperoxidase AhpD family core domain-containing protein</fullName>
    </submittedName>
</protein>
<dbReference type="PANTHER" id="PTHR33930">
    <property type="entry name" value="ALKYL HYDROPEROXIDE REDUCTASE AHPD"/>
    <property type="match status" value="1"/>
</dbReference>
<evidence type="ECO:0000313" key="2">
    <source>
        <dbReference type="EMBL" id="SER21625.1"/>
    </source>
</evidence>
<dbReference type="RefSeq" id="WP_093289640.1">
    <property type="nucleotide sequence ID" value="NZ_FOFS01000021.1"/>
</dbReference>
<feature type="domain" description="Carboxymuconolactone decarboxylase-like" evidence="1">
    <location>
        <begin position="24"/>
        <end position="106"/>
    </location>
</feature>
<keyword evidence="2" id="KW-0560">Oxidoreductase</keyword>
<dbReference type="PANTHER" id="PTHR33930:SF2">
    <property type="entry name" value="BLR3452 PROTEIN"/>
    <property type="match status" value="1"/>
</dbReference>
<sequence length="117" mass="11957">MAKNYREITRSTSASLAKLRAGIPDVTKGFSALAQAAGKEGALSAKTKELIALALGVAAHCDACIGFHVQALIRLGATRAEIEEALGMTVYMGGGPSLMYAADALAAYEELSAPAAS</sequence>
<dbReference type="InterPro" id="IPR029032">
    <property type="entry name" value="AhpD-like"/>
</dbReference>
<dbReference type="InterPro" id="IPR003779">
    <property type="entry name" value="CMD-like"/>
</dbReference>
<dbReference type="AlphaFoldDB" id="A0A1H9MDT6"/>
<dbReference type="Gene3D" id="1.20.1290.10">
    <property type="entry name" value="AhpD-like"/>
    <property type="match status" value="1"/>
</dbReference>
<keyword evidence="2" id="KW-0575">Peroxidase</keyword>
<dbReference type="NCBIfam" id="TIGR00778">
    <property type="entry name" value="ahpD_dom"/>
    <property type="match status" value="1"/>
</dbReference>
<dbReference type="SUPFAM" id="SSF69118">
    <property type="entry name" value="AhpD-like"/>
    <property type="match status" value="1"/>
</dbReference>
<dbReference type="Proteomes" id="UP000199233">
    <property type="component" value="Unassembled WGS sequence"/>
</dbReference>
<dbReference type="Pfam" id="PF02627">
    <property type="entry name" value="CMD"/>
    <property type="match status" value="1"/>
</dbReference>
<organism evidence="2 3">
    <name type="scientific">Solimonas aquatica</name>
    <dbReference type="NCBI Taxonomy" id="489703"/>
    <lineage>
        <taxon>Bacteria</taxon>
        <taxon>Pseudomonadati</taxon>
        <taxon>Pseudomonadota</taxon>
        <taxon>Gammaproteobacteria</taxon>
        <taxon>Nevskiales</taxon>
        <taxon>Nevskiaceae</taxon>
        <taxon>Solimonas</taxon>
    </lineage>
</organism>
<dbReference type="OrthoDB" id="1683318at2"/>
<dbReference type="STRING" id="489703.SAMN04488038_12122"/>
<dbReference type="EMBL" id="FOFS01000021">
    <property type="protein sequence ID" value="SER21625.1"/>
    <property type="molecule type" value="Genomic_DNA"/>
</dbReference>
<evidence type="ECO:0000259" key="1">
    <source>
        <dbReference type="Pfam" id="PF02627"/>
    </source>
</evidence>
<accession>A0A1H9MDT6</accession>
<dbReference type="InterPro" id="IPR004675">
    <property type="entry name" value="AhpD_core"/>
</dbReference>
<dbReference type="GO" id="GO:0051920">
    <property type="term" value="F:peroxiredoxin activity"/>
    <property type="evidence" value="ECO:0007669"/>
    <property type="project" value="InterPro"/>
</dbReference>
<gene>
    <name evidence="2" type="ORF">SAMN04488038_12122</name>
</gene>
<reference evidence="2 3" key="1">
    <citation type="submission" date="2016-10" db="EMBL/GenBank/DDBJ databases">
        <authorList>
            <person name="de Groot N.N."/>
        </authorList>
    </citation>
    <scope>NUCLEOTIDE SEQUENCE [LARGE SCALE GENOMIC DNA]</scope>
    <source>
        <strain evidence="2 3">DSM 25927</strain>
    </source>
</reference>
<proteinExistence type="predicted"/>